<dbReference type="AlphaFoldDB" id="A0A381YHK8"/>
<dbReference type="EMBL" id="UINC01018256">
    <property type="protein sequence ID" value="SVA76509.1"/>
    <property type="molecule type" value="Genomic_DNA"/>
</dbReference>
<evidence type="ECO:0000313" key="1">
    <source>
        <dbReference type="EMBL" id="SVA76509.1"/>
    </source>
</evidence>
<sequence>MDSLDKQSCEFKIIIADGSQSQWSGEYKNLDIEYFYNGFDHNIAQYMNKMYGAFQRVKTPLSMVFDNDDLVDLAGIRNGIHFLSEKLEYSTYRNDVRPLHLTPNIQIDDSLYTEASIEQEQATDRLRSALHNFNSFNFSIFRTPIVKCFFEILDALNNDDFQLFQKGWAYISAIFGKCKRLHNESYYYFIPGDSILQNNGKVHKFSNWMNTKHWETAAPTMISMVATVFRFLHNKDIRYSFADAFVSEVCRKNNIMLSDESYFERCADHSFHYDPKISGILDKYSFEYQKFDYKKQTSSTHKEFLKSLST</sequence>
<proteinExistence type="predicted"/>
<accession>A0A381YHK8</accession>
<protein>
    <submittedName>
        <fullName evidence="1">Uncharacterized protein</fullName>
    </submittedName>
</protein>
<name>A0A381YHK8_9ZZZZ</name>
<gene>
    <name evidence="1" type="ORF">METZ01_LOCUS129363</name>
</gene>
<dbReference type="InterPro" id="IPR031042">
    <property type="entry name" value="Glyco_TIGR04440"/>
</dbReference>
<organism evidence="1">
    <name type="scientific">marine metagenome</name>
    <dbReference type="NCBI Taxonomy" id="408172"/>
    <lineage>
        <taxon>unclassified sequences</taxon>
        <taxon>metagenomes</taxon>
        <taxon>ecological metagenomes</taxon>
    </lineage>
</organism>
<reference evidence="1" key="1">
    <citation type="submission" date="2018-05" db="EMBL/GenBank/DDBJ databases">
        <authorList>
            <person name="Lanie J.A."/>
            <person name="Ng W.-L."/>
            <person name="Kazmierczak K.M."/>
            <person name="Andrzejewski T.M."/>
            <person name="Davidsen T.M."/>
            <person name="Wayne K.J."/>
            <person name="Tettelin H."/>
            <person name="Glass J.I."/>
            <person name="Rusch D."/>
            <person name="Podicherti R."/>
            <person name="Tsui H.-C.T."/>
            <person name="Winkler M.E."/>
        </authorList>
    </citation>
    <scope>NUCLEOTIDE SEQUENCE</scope>
</reference>
<dbReference type="NCBIfam" id="TIGR04440">
    <property type="entry name" value="glyco_TIGR04440"/>
    <property type="match status" value="1"/>
</dbReference>